<dbReference type="RefSeq" id="WP_215965414.1">
    <property type="nucleotide sequence ID" value="NZ_JAQOMS010000002.1"/>
</dbReference>
<dbReference type="EMBL" id="JAQOMS010000002">
    <property type="protein sequence ID" value="MDC2890714.1"/>
    <property type="molecule type" value="Genomic_DNA"/>
</dbReference>
<evidence type="ECO:0000256" key="1">
    <source>
        <dbReference type="SAM" id="SignalP"/>
    </source>
</evidence>
<feature type="signal peptide" evidence="1">
    <location>
        <begin position="1"/>
        <end position="22"/>
    </location>
</feature>
<reference evidence="2 3" key="1">
    <citation type="submission" date="2023-01" db="EMBL/GenBank/DDBJ databases">
        <title>Psychrosphaera sp. nov., isolated from marine algae.</title>
        <authorList>
            <person name="Bayburt H."/>
            <person name="Choi B.J."/>
            <person name="Kim J.M."/>
            <person name="Choi D.G."/>
            <person name="Jeon C.O."/>
        </authorList>
    </citation>
    <scope>NUCLEOTIDE SEQUENCE [LARGE SCALE GENOMIC DNA]</scope>
    <source>
        <strain evidence="2 3">G1-22</strain>
    </source>
</reference>
<keyword evidence="3" id="KW-1185">Reference proteome</keyword>
<comment type="caution">
    <text evidence="2">The sequence shown here is derived from an EMBL/GenBank/DDBJ whole genome shotgun (WGS) entry which is preliminary data.</text>
</comment>
<sequence>MKKLLVGFALINSFMFSTLAFADGDVVTQPADKEFVQETYDYCVSMQTSEEIDKQSLLECLNSELEYYEYTGFASIEQALSFAKVADDESK</sequence>
<dbReference type="Proteomes" id="UP001528411">
    <property type="component" value="Unassembled WGS sequence"/>
</dbReference>
<gene>
    <name evidence="2" type="ORF">PN838_20675</name>
</gene>
<accession>A0ABT5FHP1</accession>
<keyword evidence="1" id="KW-0732">Signal</keyword>
<feature type="chain" id="PRO_5045173569" evidence="1">
    <location>
        <begin position="23"/>
        <end position="91"/>
    </location>
</feature>
<evidence type="ECO:0000313" key="3">
    <source>
        <dbReference type="Proteomes" id="UP001528411"/>
    </source>
</evidence>
<proteinExistence type="predicted"/>
<name>A0ABT5FHP1_9GAMM</name>
<protein>
    <submittedName>
        <fullName evidence="2">Uncharacterized protein</fullName>
    </submittedName>
</protein>
<organism evidence="2 3">
    <name type="scientific">Psychrosphaera algicola</name>
    <dbReference type="NCBI Taxonomy" id="3023714"/>
    <lineage>
        <taxon>Bacteria</taxon>
        <taxon>Pseudomonadati</taxon>
        <taxon>Pseudomonadota</taxon>
        <taxon>Gammaproteobacteria</taxon>
        <taxon>Alteromonadales</taxon>
        <taxon>Pseudoalteromonadaceae</taxon>
        <taxon>Psychrosphaera</taxon>
    </lineage>
</organism>
<evidence type="ECO:0000313" key="2">
    <source>
        <dbReference type="EMBL" id="MDC2890714.1"/>
    </source>
</evidence>